<proteinExistence type="predicted"/>
<dbReference type="InterPro" id="IPR015797">
    <property type="entry name" value="NUDIX_hydrolase-like_dom_sf"/>
</dbReference>
<dbReference type="EMBL" id="CAICTM010000077">
    <property type="protein sequence ID" value="CAB9500217.1"/>
    <property type="molecule type" value="Genomic_DNA"/>
</dbReference>
<dbReference type="AlphaFoldDB" id="A0A9N8H564"/>
<evidence type="ECO:0000313" key="2">
    <source>
        <dbReference type="Proteomes" id="UP001153069"/>
    </source>
</evidence>
<dbReference type="CDD" id="cd02883">
    <property type="entry name" value="NUDIX_Hydrolase"/>
    <property type="match status" value="1"/>
</dbReference>
<keyword evidence="2" id="KW-1185">Reference proteome</keyword>
<protein>
    <submittedName>
        <fullName evidence="1">NUDIX domain</fullName>
    </submittedName>
</protein>
<comment type="caution">
    <text evidence="1">The sequence shown here is derived from an EMBL/GenBank/DDBJ whole genome shotgun (WGS) entry which is preliminary data.</text>
</comment>
<name>A0A9N8H564_9STRA</name>
<accession>A0A9N8H564</accession>
<dbReference type="SUPFAM" id="SSF55811">
    <property type="entry name" value="Nudix"/>
    <property type="match status" value="1"/>
</dbReference>
<gene>
    <name evidence="1" type="ORF">SEMRO_78_G042520.1</name>
</gene>
<dbReference type="Gene3D" id="3.90.79.10">
    <property type="entry name" value="Nucleoside Triphosphate Pyrophosphohydrolase"/>
    <property type="match status" value="1"/>
</dbReference>
<organism evidence="1 2">
    <name type="scientific">Seminavis robusta</name>
    <dbReference type="NCBI Taxonomy" id="568900"/>
    <lineage>
        <taxon>Eukaryota</taxon>
        <taxon>Sar</taxon>
        <taxon>Stramenopiles</taxon>
        <taxon>Ochrophyta</taxon>
        <taxon>Bacillariophyta</taxon>
        <taxon>Bacillariophyceae</taxon>
        <taxon>Bacillariophycidae</taxon>
        <taxon>Naviculales</taxon>
        <taxon>Naviculaceae</taxon>
        <taxon>Seminavis</taxon>
    </lineage>
</organism>
<dbReference type="Proteomes" id="UP001153069">
    <property type="component" value="Unassembled WGS sequence"/>
</dbReference>
<evidence type="ECO:0000313" key="1">
    <source>
        <dbReference type="EMBL" id="CAB9500217.1"/>
    </source>
</evidence>
<sequence length="290" mass="32289">MATASQSHPNSVLLDSTVNDAADDCVLCRFLPFLKSIFPGHRDVILDPRSEVSSIAAGRSLDSNLNSVSSNSNSNSNSNINSNHYGAVVVQEESSNMDFASADYRGFIFAVHPQYGYLLLHCTRKKKKPPHFQLIGGHVDPFEFEEAAKRYPTNKLEQLQLAGKMGAAREMYEETGLDVRNALHRLEPTRLYPHQHKKKLMNEFKSRLFYTLHLTDQDFLSGENMSVSDAAFLQRAMGANPPPVQLKLSLEHQGFAFEKVSDVASTLLQYHSGGKCSESLKMATVLQDPL</sequence>
<dbReference type="OrthoDB" id="47002at2759"/>
<reference evidence="1" key="1">
    <citation type="submission" date="2020-06" db="EMBL/GenBank/DDBJ databases">
        <authorList>
            <consortium name="Plant Systems Biology data submission"/>
        </authorList>
    </citation>
    <scope>NUCLEOTIDE SEQUENCE</scope>
    <source>
        <strain evidence="1">D6</strain>
    </source>
</reference>